<proteinExistence type="predicted"/>
<gene>
    <name evidence="2" type="ORF">GCM10023226_40800</name>
</gene>
<evidence type="ECO:0000313" key="2">
    <source>
        <dbReference type="EMBL" id="GAA4698126.1"/>
    </source>
</evidence>
<protein>
    <recommendedName>
        <fullName evidence="1">DUF4145 domain-containing protein</fullName>
    </recommendedName>
</protein>
<dbReference type="Proteomes" id="UP001500621">
    <property type="component" value="Unassembled WGS sequence"/>
</dbReference>
<dbReference type="InterPro" id="IPR025285">
    <property type="entry name" value="DUF4145"/>
</dbReference>
<feature type="domain" description="DUF4145" evidence="1">
    <location>
        <begin position="121"/>
        <end position="193"/>
    </location>
</feature>
<organism evidence="2 3">
    <name type="scientific">Nocardioides nanhaiensis</name>
    <dbReference type="NCBI Taxonomy" id="1476871"/>
    <lineage>
        <taxon>Bacteria</taxon>
        <taxon>Bacillati</taxon>
        <taxon>Actinomycetota</taxon>
        <taxon>Actinomycetes</taxon>
        <taxon>Propionibacteriales</taxon>
        <taxon>Nocardioidaceae</taxon>
        <taxon>Nocardioides</taxon>
    </lineage>
</organism>
<evidence type="ECO:0000313" key="3">
    <source>
        <dbReference type="Proteomes" id="UP001500621"/>
    </source>
</evidence>
<name>A0ABP8X172_9ACTN</name>
<sequence>MTIDVENQRGYCGHCEQPSGFTARRVETIHPSSGYGGRLQPNDVQPTATIEHLLECTYCKDLTLVVERRRWDMATNEVVDRVTVVYPKPPPRPVHPSVPTLVASLFSEGAEAEAAGLLRGASMLYRSCVEAMAKERSAEGRDLYQRIEAMKSTKALEADLADAMHEARLLGNDTTHDGIAYSAEEVADVAELVSEALHLIYVQPAERARFKQLRQARRDSARRGGAARP</sequence>
<dbReference type="RefSeq" id="WP_345271747.1">
    <property type="nucleotide sequence ID" value="NZ_BAABIM010000005.1"/>
</dbReference>
<dbReference type="Pfam" id="PF13643">
    <property type="entry name" value="DUF4145"/>
    <property type="match status" value="1"/>
</dbReference>
<comment type="caution">
    <text evidence="2">The sequence shown here is derived from an EMBL/GenBank/DDBJ whole genome shotgun (WGS) entry which is preliminary data.</text>
</comment>
<reference evidence="3" key="1">
    <citation type="journal article" date="2019" name="Int. J. Syst. Evol. Microbiol.">
        <title>The Global Catalogue of Microorganisms (GCM) 10K type strain sequencing project: providing services to taxonomists for standard genome sequencing and annotation.</title>
        <authorList>
            <consortium name="The Broad Institute Genomics Platform"/>
            <consortium name="The Broad Institute Genome Sequencing Center for Infectious Disease"/>
            <person name="Wu L."/>
            <person name="Ma J."/>
        </authorList>
    </citation>
    <scope>NUCLEOTIDE SEQUENCE [LARGE SCALE GENOMIC DNA]</scope>
    <source>
        <strain evidence="3">JCM 18127</strain>
    </source>
</reference>
<dbReference type="EMBL" id="BAABIM010000005">
    <property type="protein sequence ID" value="GAA4698126.1"/>
    <property type="molecule type" value="Genomic_DNA"/>
</dbReference>
<accession>A0ABP8X172</accession>
<keyword evidence="3" id="KW-1185">Reference proteome</keyword>
<evidence type="ECO:0000259" key="1">
    <source>
        <dbReference type="Pfam" id="PF13643"/>
    </source>
</evidence>